<organism evidence="1 2">
    <name type="scientific">Eretmocerus hayati</name>
    <dbReference type="NCBI Taxonomy" id="131215"/>
    <lineage>
        <taxon>Eukaryota</taxon>
        <taxon>Metazoa</taxon>
        <taxon>Ecdysozoa</taxon>
        <taxon>Arthropoda</taxon>
        <taxon>Hexapoda</taxon>
        <taxon>Insecta</taxon>
        <taxon>Pterygota</taxon>
        <taxon>Neoptera</taxon>
        <taxon>Endopterygota</taxon>
        <taxon>Hymenoptera</taxon>
        <taxon>Apocrita</taxon>
        <taxon>Proctotrupomorpha</taxon>
        <taxon>Chalcidoidea</taxon>
        <taxon>Aphelinidae</taxon>
        <taxon>Aphelininae</taxon>
        <taxon>Eretmocerus</taxon>
    </lineage>
</organism>
<sequence>MSASTSASPGEGAAKDDSANPSIPTVSSLLNEWGLGEYLEVFTRNKIVVDQLRTIDDKELTELITPLGDRLIFKQKRDEKFNISRKRKSPAGNDQKEATIKVVSPSIFDSAAVLAQLKPLATILKENPLTESIVVNYESKKILTESQRTLIVDAVTRELLKITKKAIPDGDDKNVLDIPNKKKDSKKKESEPSTGRIPNKWRNIQAKLKKDLENENKSGPSQTEEENVEDDELYEEKRKWFEINSALPIDTVLDEFKKFATKRLRSFKSNRNNMKFVFGKWCIMLQPEGHKLVKADYDHLKLTEKDPTIEDWNELLDALKLIFREKKNDANIKALTSYLQKPDVKPDSCVRAQLELMCRFMPPKTVTRPTRSAKASGEETWKASVADCFNSIVAHVKLPSGIEDLKSERNEDIMIAGKPYIITLGAEAKEPEQFYVCADKALYKMDTFFNALKTCFQAYHVFCIDYPPASQHLWLILQKAFFAFTLNEETNLSNVETVVKSLSVLMGDRAGPPTEEGDSSDDGQR</sequence>
<proteinExistence type="predicted"/>
<accession>A0ACC2PFJ0</accession>
<name>A0ACC2PFJ0_9HYME</name>
<protein>
    <submittedName>
        <fullName evidence="1">Uncharacterized protein</fullName>
    </submittedName>
</protein>
<evidence type="ECO:0000313" key="2">
    <source>
        <dbReference type="Proteomes" id="UP001239111"/>
    </source>
</evidence>
<gene>
    <name evidence="1" type="ORF">QAD02_018137</name>
</gene>
<dbReference type="EMBL" id="CM056741">
    <property type="protein sequence ID" value="KAJ8682345.1"/>
    <property type="molecule type" value="Genomic_DNA"/>
</dbReference>
<comment type="caution">
    <text evidence="1">The sequence shown here is derived from an EMBL/GenBank/DDBJ whole genome shotgun (WGS) entry which is preliminary data.</text>
</comment>
<dbReference type="Proteomes" id="UP001239111">
    <property type="component" value="Chromosome 1"/>
</dbReference>
<evidence type="ECO:0000313" key="1">
    <source>
        <dbReference type="EMBL" id="KAJ8682345.1"/>
    </source>
</evidence>
<keyword evidence="2" id="KW-1185">Reference proteome</keyword>
<reference evidence="1" key="1">
    <citation type="submission" date="2023-04" db="EMBL/GenBank/DDBJ databases">
        <title>A chromosome-level genome assembly of the parasitoid wasp Eretmocerus hayati.</title>
        <authorList>
            <person name="Zhong Y."/>
            <person name="Liu S."/>
            <person name="Liu Y."/>
        </authorList>
    </citation>
    <scope>NUCLEOTIDE SEQUENCE</scope>
    <source>
        <strain evidence="1">ZJU_SS_LIU_2023</strain>
    </source>
</reference>